<feature type="domain" description="LysM" evidence="2">
    <location>
        <begin position="50"/>
        <end position="94"/>
    </location>
</feature>
<dbReference type="PANTHER" id="PTHR46066:SF2">
    <property type="entry name" value="CHITINASE DOMAIN-CONTAINING PROTEIN 1"/>
    <property type="match status" value="1"/>
</dbReference>
<dbReference type="OrthoDB" id="9769314at2"/>
<dbReference type="InterPro" id="IPR018392">
    <property type="entry name" value="LysM"/>
</dbReference>
<evidence type="ECO:0000256" key="1">
    <source>
        <dbReference type="ARBA" id="ARBA00023295"/>
    </source>
</evidence>
<dbReference type="Pfam" id="PF00704">
    <property type="entry name" value="Glyco_hydro_18"/>
    <property type="match status" value="1"/>
</dbReference>
<dbReference type="PANTHER" id="PTHR46066">
    <property type="entry name" value="CHITINASE DOMAIN-CONTAINING PROTEIN 1 FAMILY MEMBER"/>
    <property type="match status" value="1"/>
</dbReference>
<dbReference type="Gene3D" id="3.20.20.80">
    <property type="entry name" value="Glycosidases"/>
    <property type="match status" value="1"/>
</dbReference>
<dbReference type="Proteomes" id="UP000748108">
    <property type="component" value="Unassembled WGS sequence"/>
</dbReference>
<dbReference type="GO" id="GO:0070492">
    <property type="term" value="F:oligosaccharide binding"/>
    <property type="evidence" value="ECO:0007669"/>
    <property type="project" value="TreeGrafter"/>
</dbReference>
<dbReference type="Proteomes" id="UP000244180">
    <property type="component" value="Unassembled WGS sequence"/>
</dbReference>
<dbReference type="InterPro" id="IPR036779">
    <property type="entry name" value="LysM_dom_sf"/>
</dbReference>
<reference evidence="4" key="3">
    <citation type="journal article" date="2021" name="Microbiology">
        <title>Metagenomic Analysis of the Microbial Community in the Underground Coal Fire Area (Kemerovo Region, Russia) Revealed Predominance of Thermophilic Members of the Phyla Deinococcus-thermus, Aquificae, and Firmicutes.</title>
        <authorList>
            <person name="Kadnikov V."/>
            <person name="Mardanov A.V."/>
            <person name="Beletsky A.V."/>
            <person name="Karnachuk O.V."/>
            <person name="Ravin N.V."/>
        </authorList>
    </citation>
    <scope>NUCLEOTIDE SEQUENCE</scope>
    <source>
        <strain evidence="4">RBS10-49</strain>
    </source>
</reference>
<evidence type="ECO:0000259" key="3">
    <source>
        <dbReference type="PROSITE" id="PS51910"/>
    </source>
</evidence>
<feature type="domain" description="LysM" evidence="2">
    <location>
        <begin position="2"/>
        <end position="46"/>
    </location>
</feature>
<keyword evidence="7" id="KW-1185">Reference proteome</keyword>
<dbReference type="InterPro" id="IPR001223">
    <property type="entry name" value="Glyco_hydro18_cat"/>
</dbReference>
<dbReference type="InterPro" id="IPR017853">
    <property type="entry name" value="GH"/>
</dbReference>
<dbReference type="SMART" id="SM00636">
    <property type="entry name" value="Glyco_18"/>
    <property type="match status" value="1"/>
</dbReference>
<reference evidence="5 7" key="1">
    <citation type="submission" date="2015-09" db="EMBL/GenBank/DDBJ databases">
        <title>Draft genome sequence of Hydrogenibacillus schlegelii DSM 2000.</title>
        <authorList>
            <person name="Hemp J."/>
        </authorList>
    </citation>
    <scope>NUCLEOTIDE SEQUENCE [LARGE SCALE GENOMIC DNA]</scope>
    <source>
        <strain evidence="5 7">MA 48</strain>
    </source>
</reference>
<evidence type="ECO:0000313" key="8">
    <source>
        <dbReference type="Proteomes" id="UP000244180"/>
    </source>
</evidence>
<keyword evidence="1" id="KW-0326">Glycosidase</keyword>
<dbReference type="PROSITE" id="PS51910">
    <property type="entry name" value="GH18_2"/>
    <property type="match status" value="1"/>
</dbReference>
<evidence type="ECO:0000313" key="5">
    <source>
        <dbReference type="EMBL" id="OAR03554.1"/>
    </source>
</evidence>
<accession>A0A132N9X1</accession>
<dbReference type="EMBL" id="JAHHQF010000037">
    <property type="protein sequence ID" value="MBT9281235.1"/>
    <property type="molecule type" value="Genomic_DNA"/>
</dbReference>
<dbReference type="EMBL" id="PEBV01000005">
    <property type="protein sequence ID" value="PTQ54253.1"/>
    <property type="molecule type" value="Genomic_DNA"/>
</dbReference>
<dbReference type="SMART" id="SM00257">
    <property type="entry name" value="LysM"/>
    <property type="match status" value="2"/>
</dbReference>
<evidence type="ECO:0000313" key="4">
    <source>
        <dbReference type="EMBL" id="MBT9281235.1"/>
    </source>
</evidence>
<dbReference type="Gene3D" id="3.10.50.10">
    <property type="match status" value="1"/>
</dbReference>
<dbReference type="InterPro" id="IPR029070">
    <property type="entry name" value="Chitinase_insertion_sf"/>
</dbReference>
<evidence type="ECO:0000259" key="2">
    <source>
        <dbReference type="PROSITE" id="PS51782"/>
    </source>
</evidence>
<dbReference type="Gene3D" id="3.10.350.10">
    <property type="entry name" value="LysM domain"/>
    <property type="match status" value="2"/>
</dbReference>
<dbReference type="AlphaFoldDB" id="A0A132N9X1"/>
<sequence length="422" mass="45255">MQIVVVRRGDSLPAFARLYGTTVPALMAQNGLEAPACLAVGQALLVPGPATIIVRPGDTLAAIAERTGIPPDAWVAKNRLAHTAALVPGMRLGVPEVPPPVIEAHAYLEPRGDRPERDRAVVQEAAPTLTAVNVFYAQMTAAGGLVLPADKAVRDALEGTPAAPVLVVAPIEGGAFRPEIVRAFWRDPAWQEALARQLVAVARERGYRGVQFDFEGLAPDDLRRLAAWLKGAVLRLGRAGLVVSVALPPPEPGAPAEAYRAIGALVHTVTLKTDAWAHADGPPQPIAPLPELEAAVAEAVRVLPRKKLLLGAPLFGYDWALPAVQGRTRARALGLGDALRLACTAGAEVAYDERAEAPVFRYRDPAGRAHLVWFEDVRSLSAKFRLVRRYRLRGLSFWALGRPAPAAWALLRDAFSVRAWPK</sequence>
<dbReference type="GO" id="GO:0012505">
    <property type="term" value="C:endomembrane system"/>
    <property type="evidence" value="ECO:0007669"/>
    <property type="project" value="TreeGrafter"/>
</dbReference>
<dbReference type="RefSeq" id="WP_066202843.1">
    <property type="nucleotide sequence ID" value="NZ_CBCSAS010000002.1"/>
</dbReference>
<dbReference type="GO" id="GO:0005975">
    <property type="term" value="P:carbohydrate metabolic process"/>
    <property type="evidence" value="ECO:0007669"/>
    <property type="project" value="InterPro"/>
</dbReference>
<comment type="caution">
    <text evidence="6">The sequence shown here is derived from an EMBL/GenBank/DDBJ whole genome shotgun (WGS) entry which is preliminary data.</text>
</comment>
<name>A0A132N9X1_HYDSH</name>
<organism evidence="6 8">
    <name type="scientific">Hydrogenibacillus schlegelii</name>
    <name type="common">Bacillus schlegelii</name>
    <dbReference type="NCBI Taxonomy" id="1484"/>
    <lineage>
        <taxon>Bacteria</taxon>
        <taxon>Bacillati</taxon>
        <taxon>Bacillota</taxon>
        <taxon>Bacilli</taxon>
        <taxon>Bacillales</taxon>
        <taxon>Bacillales Family X. Incertae Sedis</taxon>
        <taxon>Hydrogenibacillus</taxon>
    </lineage>
</organism>
<dbReference type="Pfam" id="PF01476">
    <property type="entry name" value="LysM"/>
    <property type="match status" value="2"/>
</dbReference>
<dbReference type="STRING" id="1484.SA87_02655"/>
<evidence type="ECO:0000313" key="6">
    <source>
        <dbReference type="EMBL" id="PTQ54253.1"/>
    </source>
</evidence>
<protein>
    <submittedName>
        <fullName evidence="4">LysM peptidoglycan-binding domain-containing protein</fullName>
    </submittedName>
    <submittedName>
        <fullName evidence="6">Spore cortex-lytic enzyme, N-acetylglucosaminidase SleL</fullName>
    </submittedName>
</protein>
<gene>
    <name evidence="6" type="ORF">HSCHL_0532</name>
    <name evidence="4" type="ORF">KM312_00970</name>
    <name evidence="5" type="ORF">SA87_02655</name>
</gene>
<dbReference type="PROSITE" id="PS51782">
    <property type="entry name" value="LYSM"/>
    <property type="match status" value="2"/>
</dbReference>
<dbReference type="SUPFAM" id="SSF51445">
    <property type="entry name" value="(Trans)glycosidases"/>
    <property type="match status" value="1"/>
</dbReference>
<dbReference type="CDD" id="cd00118">
    <property type="entry name" value="LysM"/>
    <property type="match status" value="2"/>
</dbReference>
<feature type="domain" description="GH18" evidence="3">
    <location>
        <begin position="102"/>
        <end position="418"/>
    </location>
</feature>
<dbReference type="GO" id="GO:0016798">
    <property type="term" value="F:hydrolase activity, acting on glycosyl bonds"/>
    <property type="evidence" value="ECO:0007669"/>
    <property type="project" value="UniProtKB-KW"/>
</dbReference>
<dbReference type="SUPFAM" id="SSF54106">
    <property type="entry name" value="LysM domain"/>
    <property type="match status" value="2"/>
</dbReference>
<proteinExistence type="predicted"/>
<keyword evidence="1" id="KW-0378">Hydrolase</keyword>
<dbReference type="InterPro" id="IPR011583">
    <property type="entry name" value="Chitinase_II/V-like_cat"/>
</dbReference>
<evidence type="ECO:0000313" key="7">
    <source>
        <dbReference type="Proteomes" id="UP000243024"/>
    </source>
</evidence>
<reference evidence="6 8" key="2">
    <citation type="submission" date="2017-08" db="EMBL/GenBank/DDBJ databases">
        <title>Burning lignite coal seam in the remote Altai Mountains harbors a hydrogen-driven thermophilic microbial community.</title>
        <authorList>
            <person name="Kadnikov V.V."/>
            <person name="Mardanov A.V."/>
            <person name="Ivasenko D."/>
            <person name="Beletsky A.V."/>
            <person name="Karnachuk O.V."/>
            <person name="Ravin N.V."/>
        </authorList>
    </citation>
    <scope>NUCLEOTIDE SEQUENCE [LARGE SCALE GENOMIC DNA]</scope>
    <source>
        <strain evidence="6">AL33</strain>
    </source>
</reference>
<dbReference type="GO" id="GO:0008061">
    <property type="term" value="F:chitin binding"/>
    <property type="evidence" value="ECO:0007669"/>
    <property type="project" value="InterPro"/>
</dbReference>
<dbReference type="EMBL" id="JXBB01000055">
    <property type="protein sequence ID" value="OAR03554.1"/>
    <property type="molecule type" value="Genomic_DNA"/>
</dbReference>
<dbReference type="Proteomes" id="UP000243024">
    <property type="component" value="Unassembled WGS sequence"/>
</dbReference>